<reference evidence="1 2" key="1">
    <citation type="submission" date="2014-04" db="EMBL/GenBank/DDBJ databases">
        <title>Genome assembly of Hyalangium minutum DSM 14724.</title>
        <authorList>
            <person name="Sharma G."/>
            <person name="Subramanian S."/>
        </authorList>
    </citation>
    <scope>NUCLEOTIDE SEQUENCE [LARGE SCALE GENOMIC DNA]</scope>
    <source>
        <strain evidence="1 2">DSM 14724</strain>
    </source>
</reference>
<gene>
    <name evidence="1" type="ORF">DB31_4405</name>
</gene>
<comment type="caution">
    <text evidence="1">The sequence shown here is derived from an EMBL/GenBank/DDBJ whole genome shotgun (WGS) entry which is preliminary data.</text>
</comment>
<dbReference type="EMBL" id="JMCB01000024">
    <property type="protein sequence ID" value="KFE61962.1"/>
    <property type="molecule type" value="Genomic_DNA"/>
</dbReference>
<accession>A0A085W2P9</accession>
<organism evidence="1 2">
    <name type="scientific">Hyalangium minutum</name>
    <dbReference type="NCBI Taxonomy" id="394096"/>
    <lineage>
        <taxon>Bacteria</taxon>
        <taxon>Pseudomonadati</taxon>
        <taxon>Myxococcota</taxon>
        <taxon>Myxococcia</taxon>
        <taxon>Myxococcales</taxon>
        <taxon>Cystobacterineae</taxon>
        <taxon>Archangiaceae</taxon>
        <taxon>Hyalangium</taxon>
    </lineage>
</organism>
<name>A0A085W2P9_9BACT</name>
<sequence>MLGLLLAVPAMAKGAKDVCGDRPDCIVKGTQRVLKGHEVVELSLGQGGAEDDERYKCEQKEWWLRRPDKSVVKLLGTCGDDPNSVMEDDVSVQKNRFSYTDAGGTRVRGASVVELQLVPLTWASGRQYSYDVLSHEGQEGRFNYITFEGRSTKESDGCQALEAQLVPRVQVPANFLSEGWKRMSLGRCSVDGSFVLLGKAQGKEDARIRAVLTHENVLLVEVMDDTWAGPGEKWLADDHVELWLSGWAPTSFKLCGDEADEEEQTGLRQWGIRIADGQVFPAYGNPQEPLPVEVVREGKVARLKIQLPGKSGGLTVIYSDSDGGKKQELMVGTSPLRFGRAVTLSPVWHVSPAQATCEVKENQLVPVLTELRPKPGEAAISD</sequence>
<evidence type="ECO:0000313" key="1">
    <source>
        <dbReference type="EMBL" id="KFE61962.1"/>
    </source>
</evidence>
<keyword evidence="2" id="KW-1185">Reference proteome</keyword>
<evidence type="ECO:0000313" key="2">
    <source>
        <dbReference type="Proteomes" id="UP000028725"/>
    </source>
</evidence>
<dbReference type="Proteomes" id="UP000028725">
    <property type="component" value="Unassembled WGS sequence"/>
</dbReference>
<protein>
    <submittedName>
        <fullName evidence="1">Uncharacterized protein</fullName>
    </submittedName>
</protein>
<proteinExistence type="predicted"/>
<dbReference type="AlphaFoldDB" id="A0A085W2P9"/>